<dbReference type="Proteomes" id="UP000756132">
    <property type="component" value="Chromosome 9"/>
</dbReference>
<dbReference type="PANTHER" id="PTHR42085">
    <property type="entry name" value="F-BOX DOMAIN-CONTAINING PROTEIN"/>
    <property type="match status" value="1"/>
</dbReference>
<reference evidence="1" key="2">
    <citation type="journal article" date="2022" name="Microb. Genom.">
        <title>A chromosome-scale genome assembly of the tomato pathogen Cladosporium fulvum reveals a compartmentalized genome architecture and the presence of a dispensable chromosome.</title>
        <authorList>
            <person name="Zaccaron A.Z."/>
            <person name="Chen L.H."/>
            <person name="Samaras A."/>
            <person name="Stergiopoulos I."/>
        </authorList>
    </citation>
    <scope>NUCLEOTIDE SEQUENCE</scope>
    <source>
        <strain evidence="1">Race5_Kim</strain>
    </source>
</reference>
<evidence type="ECO:0000313" key="2">
    <source>
        <dbReference type="Proteomes" id="UP000756132"/>
    </source>
</evidence>
<proteinExistence type="predicted"/>
<dbReference type="EMBL" id="CP090171">
    <property type="protein sequence ID" value="UJO21891.1"/>
    <property type="molecule type" value="Genomic_DNA"/>
</dbReference>
<organism evidence="1 2">
    <name type="scientific">Passalora fulva</name>
    <name type="common">Tomato leaf mold</name>
    <name type="synonym">Cladosporium fulvum</name>
    <dbReference type="NCBI Taxonomy" id="5499"/>
    <lineage>
        <taxon>Eukaryota</taxon>
        <taxon>Fungi</taxon>
        <taxon>Dikarya</taxon>
        <taxon>Ascomycota</taxon>
        <taxon>Pezizomycotina</taxon>
        <taxon>Dothideomycetes</taxon>
        <taxon>Dothideomycetidae</taxon>
        <taxon>Mycosphaerellales</taxon>
        <taxon>Mycosphaerellaceae</taxon>
        <taxon>Fulvia</taxon>
    </lineage>
</organism>
<keyword evidence="2" id="KW-1185">Reference proteome</keyword>
<evidence type="ECO:0000313" key="1">
    <source>
        <dbReference type="EMBL" id="UJO21891.1"/>
    </source>
</evidence>
<dbReference type="InterPro" id="IPR038883">
    <property type="entry name" value="AN11006-like"/>
</dbReference>
<dbReference type="PANTHER" id="PTHR42085:SF2">
    <property type="entry name" value="F-BOX DOMAIN-CONTAINING PROTEIN"/>
    <property type="match status" value="1"/>
</dbReference>
<dbReference type="KEGG" id="ffu:CLAFUR5_09169"/>
<dbReference type="AlphaFoldDB" id="A0A9Q8PG62"/>
<dbReference type="GeneID" id="71989047"/>
<dbReference type="RefSeq" id="XP_047766257.1">
    <property type="nucleotide sequence ID" value="XM_047908317.1"/>
</dbReference>
<accession>A0A9Q8PG62</accession>
<gene>
    <name evidence="1" type="ORF">CLAFUR5_09169</name>
</gene>
<dbReference type="OrthoDB" id="3637543at2759"/>
<name>A0A9Q8PG62_PASFU</name>
<reference evidence="1" key="1">
    <citation type="submission" date="2021-12" db="EMBL/GenBank/DDBJ databases">
        <authorList>
            <person name="Zaccaron A."/>
            <person name="Stergiopoulos I."/>
        </authorList>
    </citation>
    <scope>NUCLEOTIDE SEQUENCE</scope>
    <source>
        <strain evidence="1">Race5_Kim</strain>
    </source>
</reference>
<protein>
    <recommendedName>
        <fullName evidence="3">F-box domain-containing protein</fullName>
    </recommendedName>
</protein>
<evidence type="ECO:0008006" key="3">
    <source>
        <dbReference type="Google" id="ProtNLM"/>
    </source>
</evidence>
<sequence length="402" mass="45898">MASDSDSNALQTRKPAFRFLDLPAELRNRVYEELLLHNRTRGRLATPQLLRTCRQINDEAKGLLYVSSSLTIDAKFFISEDVFDGGREHAGWAFSEQDQQWREWYEMSDIDKEELEATGYAPPPSPRRNPLASIGGTSYYKPCLLTGDIQRRAEPLTLRQANELWPSTLCDIPTLNLNISLELDPLFATDESMDRSDFSGFNFLLYSLFSHLSSSSKKQKIIITLLNLAGVSDLEITYYGYPLLKMPPNISVVIDDTELSVEYRAGLVKNDKCLSVIKNDILKKGVENLDRLENLTHDDDTSENYPIEVIRQARNARNYLSKILETNNWGWVGDEDDLYYGKVNILVEEVLKQASSSKNGRQAWLARMRLRALVVDLETVVEDYWWTWDAPVHAPVIGTLCM</sequence>